<reference evidence="2 3" key="1">
    <citation type="submission" date="2016-10" db="EMBL/GenBank/DDBJ databases">
        <authorList>
            <person name="de Groot N.N."/>
        </authorList>
    </citation>
    <scope>NUCLEOTIDE SEQUENCE [LARGE SCALE GENOMIC DNA]</scope>
    <source>
        <strain evidence="2 3">DSM 18979</strain>
    </source>
</reference>
<dbReference type="OrthoDB" id="1956872at2"/>
<protein>
    <recommendedName>
        <fullName evidence="1">HTH cro/C1-type domain-containing protein</fullName>
    </recommendedName>
</protein>
<dbReference type="InterPro" id="IPR010982">
    <property type="entry name" value="Lambda_DNA-bd_dom_sf"/>
</dbReference>
<dbReference type="STRING" id="426128.SAMN05660297_01719"/>
<sequence length="65" mass="7809">MLFYWINQNKTVKELRKSASLTVKELAEKVNWDTVQIQKLDNTKLKDLPEEIKQQLIPIFRQDHL</sequence>
<dbReference type="SUPFAM" id="SSF47413">
    <property type="entry name" value="lambda repressor-like DNA-binding domains"/>
    <property type="match status" value="1"/>
</dbReference>
<dbReference type="GO" id="GO:0003677">
    <property type="term" value="F:DNA binding"/>
    <property type="evidence" value="ECO:0007669"/>
    <property type="project" value="InterPro"/>
</dbReference>
<dbReference type="EMBL" id="FOHU01000006">
    <property type="protein sequence ID" value="SET22051.1"/>
    <property type="molecule type" value="Genomic_DNA"/>
</dbReference>
<evidence type="ECO:0000313" key="3">
    <source>
        <dbReference type="Proteomes" id="UP000199568"/>
    </source>
</evidence>
<proteinExistence type="predicted"/>
<dbReference type="InterPro" id="IPR001387">
    <property type="entry name" value="Cro/C1-type_HTH"/>
</dbReference>
<name>A0A1I0CQY7_9FIRM</name>
<dbReference type="AlphaFoldDB" id="A0A1I0CQY7"/>
<dbReference type="PROSITE" id="PS50943">
    <property type="entry name" value="HTH_CROC1"/>
    <property type="match status" value="1"/>
</dbReference>
<feature type="domain" description="HTH cro/C1-type" evidence="1">
    <location>
        <begin position="12"/>
        <end position="40"/>
    </location>
</feature>
<gene>
    <name evidence="2" type="ORF">SAMN05660297_01719</name>
</gene>
<accession>A0A1I0CQY7</accession>
<evidence type="ECO:0000313" key="2">
    <source>
        <dbReference type="EMBL" id="SET22051.1"/>
    </source>
</evidence>
<keyword evidence="3" id="KW-1185">Reference proteome</keyword>
<dbReference type="Gene3D" id="1.10.260.40">
    <property type="entry name" value="lambda repressor-like DNA-binding domains"/>
    <property type="match status" value="1"/>
</dbReference>
<dbReference type="Proteomes" id="UP000199568">
    <property type="component" value="Unassembled WGS sequence"/>
</dbReference>
<evidence type="ECO:0000259" key="1">
    <source>
        <dbReference type="PROSITE" id="PS50943"/>
    </source>
</evidence>
<organism evidence="2 3">
    <name type="scientific">Natronincola peptidivorans</name>
    <dbReference type="NCBI Taxonomy" id="426128"/>
    <lineage>
        <taxon>Bacteria</taxon>
        <taxon>Bacillati</taxon>
        <taxon>Bacillota</taxon>
        <taxon>Clostridia</taxon>
        <taxon>Peptostreptococcales</taxon>
        <taxon>Natronincolaceae</taxon>
        <taxon>Natronincola</taxon>
    </lineage>
</organism>